<dbReference type="HOGENOM" id="CLU_1019644_0_0_1"/>
<keyword evidence="2" id="KW-1185">Reference proteome</keyword>
<reference evidence="1 2" key="1">
    <citation type="journal article" date="2011" name="Proc. Natl. Acad. Sci. U.S.A.">
        <title>Evolutionary erosion of yeast sex chromosomes by mating-type switching accidents.</title>
        <authorList>
            <person name="Gordon J.L."/>
            <person name="Armisen D."/>
            <person name="Proux-Wera E."/>
            <person name="Oheigeartaigh S.S."/>
            <person name="Byrne K.P."/>
            <person name="Wolfe K.H."/>
        </authorList>
    </citation>
    <scope>NUCLEOTIDE SEQUENCE [LARGE SCALE GENOMIC DNA]</scope>
    <source>
        <strain evidence="2">ATCC 22294 / BCRC 22015 / CBS 2517 / CECT 1963 / NBRC 1671 / NRRL Y-8276</strain>
    </source>
</reference>
<organism evidence="1 2">
    <name type="scientific">Kazachstania africana (strain ATCC 22294 / BCRC 22015 / CBS 2517 / CECT 1963 / NBRC 1671 / NRRL Y-8276)</name>
    <name type="common">Yeast</name>
    <name type="synonym">Kluyveromyces africanus</name>
    <dbReference type="NCBI Taxonomy" id="1071382"/>
    <lineage>
        <taxon>Eukaryota</taxon>
        <taxon>Fungi</taxon>
        <taxon>Dikarya</taxon>
        <taxon>Ascomycota</taxon>
        <taxon>Saccharomycotina</taxon>
        <taxon>Saccharomycetes</taxon>
        <taxon>Saccharomycetales</taxon>
        <taxon>Saccharomycetaceae</taxon>
        <taxon>Kazachstania</taxon>
    </lineage>
</organism>
<dbReference type="GeneID" id="13883390"/>
<sequence length="273" mass="31045">MVDPSKSRKDKVRSNTFHHFENNFIKKPAEKTSIMTSEIVSHERKKNNIVFQKYEQRKPSQKPVVDPIFTKRSLNQDSRNVENFTETPLVFRSDPKYNNITSSETTQHGGKRQNVLHNSNKVKKLTFVKTMTNGNNNNHLHAANLNTEAFQMHMSQDLAKQLDDTVSELANALHYKEGTSNESSSGRMMKNDNEFQDSLLLMQNNENSNAAIDPNVSLSSPDFIFSNKTDKPSLTGKFSSDTKVKLNKTQPQPPVIKGYSTYTFKVNLKDGTK</sequence>
<evidence type="ECO:0000313" key="1">
    <source>
        <dbReference type="EMBL" id="CCF59779.1"/>
    </source>
</evidence>
<name>H2AYK2_KAZAF</name>
<proteinExistence type="predicted"/>
<dbReference type="RefSeq" id="XP_003958914.1">
    <property type="nucleotide sequence ID" value="XM_003958865.1"/>
</dbReference>
<dbReference type="EMBL" id="HE650828">
    <property type="protein sequence ID" value="CCF59779.1"/>
    <property type="molecule type" value="Genomic_DNA"/>
</dbReference>
<dbReference type="KEGG" id="kaf:KAFR_0H03690"/>
<accession>H2AYK2</accession>
<dbReference type="InParanoid" id="H2AYK2"/>
<dbReference type="Proteomes" id="UP000005220">
    <property type="component" value="Chromosome 8"/>
</dbReference>
<protein>
    <submittedName>
        <fullName evidence="1">Uncharacterized protein</fullName>
    </submittedName>
</protein>
<dbReference type="OrthoDB" id="4069442at2759"/>
<dbReference type="AlphaFoldDB" id="H2AYK2"/>
<evidence type="ECO:0000313" key="2">
    <source>
        <dbReference type="Proteomes" id="UP000005220"/>
    </source>
</evidence>
<gene>
    <name evidence="1" type="primary">KAFR0H03690</name>
    <name evidence="1" type="ORF">KAFR_0H03690</name>
</gene>